<dbReference type="Pfam" id="PF03472">
    <property type="entry name" value="Autoind_bind"/>
    <property type="match status" value="1"/>
</dbReference>
<dbReference type="Gene3D" id="1.10.10.10">
    <property type="entry name" value="Winged helix-like DNA-binding domain superfamily/Winged helix DNA-binding domain"/>
    <property type="match status" value="1"/>
</dbReference>
<dbReference type="PANTHER" id="PTHR44688">
    <property type="entry name" value="DNA-BINDING TRANSCRIPTIONAL ACTIVATOR DEVR_DOSR"/>
    <property type="match status" value="1"/>
</dbReference>
<evidence type="ECO:0000256" key="2">
    <source>
        <dbReference type="ARBA" id="ARBA00023125"/>
    </source>
</evidence>
<evidence type="ECO:0000259" key="4">
    <source>
        <dbReference type="PROSITE" id="PS50043"/>
    </source>
</evidence>
<keyword evidence="3" id="KW-0804">Transcription</keyword>
<dbReference type="EMBL" id="BAABGJ010000060">
    <property type="protein sequence ID" value="GAA4349938.1"/>
    <property type="molecule type" value="Genomic_DNA"/>
</dbReference>
<dbReference type="InterPro" id="IPR036388">
    <property type="entry name" value="WH-like_DNA-bd_sf"/>
</dbReference>
<evidence type="ECO:0000256" key="1">
    <source>
        <dbReference type="ARBA" id="ARBA00023015"/>
    </source>
</evidence>
<dbReference type="SMART" id="SM00421">
    <property type="entry name" value="HTH_LUXR"/>
    <property type="match status" value="1"/>
</dbReference>
<dbReference type="RefSeq" id="WP_345539758.1">
    <property type="nucleotide sequence ID" value="NZ_BAABGJ010000060.1"/>
</dbReference>
<evidence type="ECO:0000256" key="3">
    <source>
        <dbReference type="ARBA" id="ARBA00023163"/>
    </source>
</evidence>
<evidence type="ECO:0000313" key="5">
    <source>
        <dbReference type="EMBL" id="GAA4349938.1"/>
    </source>
</evidence>
<name>A0ABP8I2J5_9BURK</name>
<dbReference type="Proteomes" id="UP001500975">
    <property type="component" value="Unassembled WGS sequence"/>
</dbReference>
<dbReference type="InterPro" id="IPR016032">
    <property type="entry name" value="Sig_transdc_resp-reg_C-effctor"/>
</dbReference>
<evidence type="ECO:0000313" key="6">
    <source>
        <dbReference type="Proteomes" id="UP001500975"/>
    </source>
</evidence>
<proteinExistence type="predicted"/>
<dbReference type="Pfam" id="PF00196">
    <property type="entry name" value="GerE"/>
    <property type="match status" value="1"/>
</dbReference>
<reference evidence="6" key="1">
    <citation type="journal article" date="2019" name="Int. J. Syst. Evol. Microbiol.">
        <title>The Global Catalogue of Microorganisms (GCM) 10K type strain sequencing project: providing services to taxonomists for standard genome sequencing and annotation.</title>
        <authorList>
            <consortium name="The Broad Institute Genomics Platform"/>
            <consortium name="The Broad Institute Genome Sequencing Center for Infectious Disease"/>
            <person name="Wu L."/>
            <person name="Ma J."/>
        </authorList>
    </citation>
    <scope>NUCLEOTIDE SEQUENCE [LARGE SCALE GENOMIC DNA]</scope>
    <source>
        <strain evidence="6">JCM 17804</strain>
    </source>
</reference>
<sequence>MKNWQEDLLRIVTVAPGEQRVFDEIVAAARELGFEYCSYGLRIPFPVSNPKIHTLFEYPRAWAKRYQQAGYVETDPTVLHGRRSRKPIVWSDELFASTPQLWQEAQSFGLRIGWAQSCVDGNGCVGMLSLSRSSEAISANELKVNEPRMQWLVSIAHQALTQKLAPRILDVEKIQLTDRETEVLKWTADGKTACDIGQILTISVDTVNYHLRNIIAKLNVTNKTAAVVKALVLGLLN</sequence>
<dbReference type="CDD" id="cd06170">
    <property type="entry name" value="LuxR_C_like"/>
    <property type="match status" value="1"/>
</dbReference>
<dbReference type="PROSITE" id="PS00622">
    <property type="entry name" value="HTH_LUXR_1"/>
    <property type="match status" value="1"/>
</dbReference>
<dbReference type="Gene3D" id="3.30.450.80">
    <property type="entry name" value="Transcription factor LuxR-like, autoinducer-binding domain"/>
    <property type="match status" value="1"/>
</dbReference>
<dbReference type="PRINTS" id="PR00038">
    <property type="entry name" value="HTHLUXR"/>
</dbReference>
<dbReference type="PANTHER" id="PTHR44688:SF25">
    <property type="entry name" value="HTH LUXR-TYPE DOMAIN-CONTAINING PROTEIN"/>
    <property type="match status" value="1"/>
</dbReference>
<keyword evidence="6" id="KW-1185">Reference proteome</keyword>
<dbReference type="SUPFAM" id="SSF46894">
    <property type="entry name" value="C-terminal effector domain of the bipartite response regulators"/>
    <property type="match status" value="1"/>
</dbReference>
<accession>A0ABP8I2J5</accession>
<dbReference type="PROSITE" id="PS50043">
    <property type="entry name" value="HTH_LUXR_2"/>
    <property type="match status" value="1"/>
</dbReference>
<feature type="domain" description="HTH luxR-type" evidence="4">
    <location>
        <begin position="169"/>
        <end position="234"/>
    </location>
</feature>
<dbReference type="InterPro" id="IPR000792">
    <property type="entry name" value="Tscrpt_reg_LuxR_C"/>
</dbReference>
<dbReference type="SUPFAM" id="SSF75516">
    <property type="entry name" value="Pheromone-binding domain of LuxR-like quorum-sensing transcription factors"/>
    <property type="match status" value="1"/>
</dbReference>
<dbReference type="InterPro" id="IPR005143">
    <property type="entry name" value="TF_LuxR_autoind-bd_dom"/>
</dbReference>
<keyword evidence="2" id="KW-0238">DNA-binding</keyword>
<protein>
    <submittedName>
        <fullName evidence="5">Autoinducer binding domain-containing protein</fullName>
    </submittedName>
</protein>
<organism evidence="5 6">
    <name type="scientific">Variovorax defluvii</name>
    <dbReference type="NCBI Taxonomy" id="913761"/>
    <lineage>
        <taxon>Bacteria</taxon>
        <taxon>Pseudomonadati</taxon>
        <taxon>Pseudomonadota</taxon>
        <taxon>Betaproteobacteria</taxon>
        <taxon>Burkholderiales</taxon>
        <taxon>Comamonadaceae</taxon>
        <taxon>Variovorax</taxon>
    </lineage>
</organism>
<dbReference type="InterPro" id="IPR036693">
    <property type="entry name" value="TF_LuxR_autoind-bd_dom_sf"/>
</dbReference>
<comment type="caution">
    <text evidence="5">The sequence shown here is derived from an EMBL/GenBank/DDBJ whole genome shotgun (WGS) entry which is preliminary data.</text>
</comment>
<keyword evidence="1" id="KW-0805">Transcription regulation</keyword>
<gene>
    <name evidence="5" type="ORF">GCM10023165_37140</name>
</gene>